<dbReference type="eggNOG" id="COG3706">
    <property type="taxonomic scope" value="Bacteria"/>
</dbReference>
<dbReference type="RefSeq" id="WP_013162649.1">
    <property type="nucleotide sequence ID" value="NC_014216.1"/>
</dbReference>
<dbReference type="CDD" id="cd01949">
    <property type="entry name" value="GGDEF"/>
    <property type="match status" value="1"/>
</dbReference>
<dbReference type="SMART" id="SM00267">
    <property type="entry name" value="GGDEF"/>
    <property type="match status" value="1"/>
</dbReference>
<dbReference type="PROSITE" id="PS50887">
    <property type="entry name" value="GGDEF"/>
    <property type="match status" value="1"/>
</dbReference>
<evidence type="ECO:0000313" key="4">
    <source>
        <dbReference type="EMBL" id="ADH85118.1"/>
    </source>
</evidence>
<dbReference type="STRING" id="589865.DaAHT2_0412"/>
<dbReference type="Pfam" id="PF07238">
    <property type="entry name" value="PilZ"/>
    <property type="match status" value="1"/>
</dbReference>
<reference evidence="5" key="1">
    <citation type="submission" date="2010-02" db="EMBL/GenBank/DDBJ databases">
        <title>Complete sequence of Desulfurivibrio alkaliphilus AHT2.</title>
        <authorList>
            <consortium name="US DOE Joint Genome Institute"/>
            <person name="Pitluck S."/>
            <person name="Chertkov O."/>
            <person name="Detter J.C."/>
            <person name="Han C."/>
            <person name="Tapia R."/>
            <person name="Larimer F."/>
            <person name="Land M."/>
            <person name="Hauser L."/>
            <person name="Kyrpides N."/>
            <person name="Mikhailova N."/>
            <person name="Sorokin D.Y."/>
            <person name="Muyzer G."/>
            <person name="Woyke T."/>
        </authorList>
    </citation>
    <scope>NUCLEOTIDE SEQUENCE [LARGE SCALE GENOMIC DNA]</scope>
    <source>
        <strain evidence="5">DSM 19089 / UNIQEM U267 / AHT2</strain>
    </source>
</reference>
<dbReference type="GO" id="GO:0052621">
    <property type="term" value="F:diguanylate cyclase activity"/>
    <property type="evidence" value="ECO:0007669"/>
    <property type="project" value="UniProtKB-EC"/>
</dbReference>
<dbReference type="NCBIfam" id="TIGR00254">
    <property type="entry name" value="GGDEF"/>
    <property type="match status" value="1"/>
</dbReference>
<protein>
    <recommendedName>
        <fullName evidence="1">diguanylate cyclase</fullName>
        <ecNumber evidence="1">2.7.7.65</ecNumber>
    </recommendedName>
</protein>
<organism evidence="4 5">
    <name type="scientific">Desulfurivibrio alkaliphilus (strain DSM 19089 / UNIQEM U267 / AHT2)</name>
    <dbReference type="NCBI Taxonomy" id="589865"/>
    <lineage>
        <taxon>Bacteria</taxon>
        <taxon>Pseudomonadati</taxon>
        <taxon>Thermodesulfobacteriota</taxon>
        <taxon>Desulfobulbia</taxon>
        <taxon>Desulfobulbales</taxon>
        <taxon>Desulfobulbaceae</taxon>
        <taxon>Desulfurivibrio</taxon>
    </lineage>
</organism>
<dbReference type="EC" id="2.7.7.65" evidence="1"/>
<dbReference type="Gene3D" id="2.40.10.220">
    <property type="entry name" value="predicted glycosyltransferase like domains"/>
    <property type="match status" value="1"/>
</dbReference>
<dbReference type="InterPro" id="IPR050469">
    <property type="entry name" value="Diguanylate_Cyclase"/>
</dbReference>
<dbReference type="GO" id="GO:0035438">
    <property type="term" value="F:cyclic-di-GMP binding"/>
    <property type="evidence" value="ECO:0007669"/>
    <property type="project" value="InterPro"/>
</dbReference>
<dbReference type="Pfam" id="PF00990">
    <property type="entry name" value="GGDEF"/>
    <property type="match status" value="1"/>
</dbReference>
<feature type="domain" description="GGDEF" evidence="3">
    <location>
        <begin position="159"/>
        <end position="292"/>
    </location>
</feature>
<dbReference type="SUPFAM" id="SSF141371">
    <property type="entry name" value="PilZ domain-like"/>
    <property type="match status" value="1"/>
</dbReference>
<dbReference type="FunFam" id="3.30.70.270:FF:000001">
    <property type="entry name" value="Diguanylate cyclase domain protein"/>
    <property type="match status" value="1"/>
</dbReference>
<evidence type="ECO:0000256" key="2">
    <source>
        <dbReference type="ARBA" id="ARBA00034247"/>
    </source>
</evidence>
<dbReference type="Proteomes" id="UP000001508">
    <property type="component" value="Chromosome"/>
</dbReference>
<evidence type="ECO:0000313" key="5">
    <source>
        <dbReference type="Proteomes" id="UP000001508"/>
    </source>
</evidence>
<evidence type="ECO:0000259" key="3">
    <source>
        <dbReference type="PROSITE" id="PS50887"/>
    </source>
</evidence>
<name>D6YZW1_DESAT</name>
<dbReference type="PANTHER" id="PTHR45138">
    <property type="entry name" value="REGULATORY COMPONENTS OF SENSORY TRANSDUCTION SYSTEM"/>
    <property type="match status" value="1"/>
</dbReference>
<sequence>MAPGRPEEAMRVSQEPDNETYLKKVVLACLQQSAHEEQLVEELRLLVRQEGDAACKVIMELLLNRTFSASEASKCWHGVLQHQQALAAVLGRRVTLTVAVGDYFALRGNTIGHAKLIAVQDFEALLAEKNIDFLTGLNNRHSLELALEQEFQRAARYGRKLSVLFWDLDSFKEINDQLGHDVGDQVLQHFGRVLATGKRTVDFAARYGGDEFVMLLPDVDPEGAMTMAERIRDQVCRQPVFIDKHRVEITLSGGIATYPEDASYARDLLVCADYAMLQAKGRGKNSVMRYGVTEKRAAPRLDLAVPLTVSRLDEQAGSDLAAAMAKNISHSGMLLESRLPVNRGARLEMEITLEDRKLTVKGEVVRVEKFAEQRFGVGVAFLKSEGMADDFLHDYLRRAHGLRRGGPVDNSMEQPDRRVVWGNEIIQAGMLALMIFPVYGLQVLLKGVTAG</sequence>
<dbReference type="HOGENOM" id="CLU_677558_0_0_7"/>
<dbReference type="OrthoDB" id="9805474at2"/>
<dbReference type="Gene3D" id="3.30.70.270">
    <property type="match status" value="1"/>
</dbReference>
<dbReference type="InterPro" id="IPR009875">
    <property type="entry name" value="PilZ_domain"/>
</dbReference>
<dbReference type="SUPFAM" id="SSF55073">
    <property type="entry name" value="Nucleotide cyclase"/>
    <property type="match status" value="1"/>
</dbReference>
<proteinExistence type="predicted"/>
<dbReference type="KEGG" id="dak:DaAHT2_0412"/>
<dbReference type="EMBL" id="CP001940">
    <property type="protein sequence ID" value="ADH85118.1"/>
    <property type="molecule type" value="Genomic_DNA"/>
</dbReference>
<dbReference type="AlphaFoldDB" id="D6YZW1"/>
<evidence type="ECO:0000256" key="1">
    <source>
        <dbReference type="ARBA" id="ARBA00012528"/>
    </source>
</evidence>
<dbReference type="InParanoid" id="D6YZW1"/>
<dbReference type="InterPro" id="IPR000160">
    <property type="entry name" value="GGDEF_dom"/>
</dbReference>
<accession>D6YZW1</accession>
<dbReference type="PANTHER" id="PTHR45138:SF9">
    <property type="entry name" value="DIGUANYLATE CYCLASE DGCM-RELATED"/>
    <property type="match status" value="1"/>
</dbReference>
<dbReference type="InterPro" id="IPR043128">
    <property type="entry name" value="Rev_trsase/Diguanyl_cyclase"/>
</dbReference>
<gene>
    <name evidence="4" type="ordered locus">DaAHT2_0412</name>
</gene>
<dbReference type="InterPro" id="IPR029787">
    <property type="entry name" value="Nucleotide_cyclase"/>
</dbReference>
<comment type="catalytic activity">
    <reaction evidence="2">
        <text>2 GTP = 3',3'-c-di-GMP + 2 diphosphate</text>
        <dbReference type="Rhea" id="RHEA:24898"/>
        <dbReference type="ChEBI" id="CHEBI:33019"/>
        <dbReference type="ChEBI" id="CHEBI:37565"/>
        <dbReference type="ChEBI" id="CHEBI:58805"/>
        <dbReference type="EC" id="2.7.7.65"/>
    </reaction>
</comment>
<keyword evidence="5" id="KW-1185">Reference proteome</keyword>